<evidence type="ECO:0000313" key="2">
    <source>
        <dbReference type="EMBL" id="KAH0754699.1"/>
    </source>
</evidence>
<accession>A0ABQ7USE9</accession>
<evidence type="ECO:0000313" key="3">
    <source>
        <dbReference type="Proteomes" id="UP000826656"/>
    </source>
</evidence>
<evidence type="ECO:0000256" key="1">
    <source>
        <dbReference type="SAM" id="MobiDB-lite"/>
    </source>
</evidence>
<comment type="caution">
    <text evidence="2">The sequence shown here is derived from an EMBL/GenBank/DDBJ whole genome shotgun (WGS) entry which is preliminary data.</text>
</comment>
<proteinExistence type="predicted"/>
<dbReference type="EMBL" id="JAIVGD010000018">
    <property type="protein sequence ID" value="KAH0754699.1"/>
    <property type="molecule type" value="Genomic_DNA"/>
</dbReference>
<feature type="compositionally biased region" description="Polar residues" evidence="1">
    <location>
        <begin position="92"/>
        <end position="104"/>
    </location>
</feature>
<feature type="compositionally biased region" description="Basic and acidic residues" evidence="1">
    <location>
        <begin position="60"/>
        <end position="74"/>
    </location>
</feature>
<gene>
    <name evidence="2" type="ORF">KY290_024969</name>
</gene>
<reference evidence="2 3" key="1">
    <citation type="journal article" date="2021" name="bioRxiv">
        <title>Chromosome-scale and haplotype-resolved genome assembly of a tetraploid potato cultivar.</title>
        <authorList>
            <person name="Sun H."/>
            <person name="Jiao W.-B."/>
            <person name="Krause K."/>
            <person name="Campoy J.A."/>
            <person name="Goel M."/>
            <person name="Folz-Donahue K."/>
            <person name="Kukat C."/>
            <person name="Huettel B."/>
            <person name="Schneeberger K."/>
        </authorList>
    </citation>
    <scope>NUCLEOTIDE SEQUENCE [LARGE SCALE GENOMIC DNA]</scope>
    <source>
        <strain evidence="2">SolTubOtavaFocal</strain>
        <tissue evidence="2">Leaves</tissue>
    </source>
</reference>
<organism evidence="2 3">
    <name type="scientific">Solanum tuberosum</name>
    <name type="common">Potato</name>
    <dbReference type="NCBI Taxonomy" id="4113"/>
    <lineage>
        <taxon>Eukaryota</taxon>
        <taxon>Viridiplantae</taxon>
        <taxon>Streptophyta</taxon>
        <taxon>Embryophyta</taxon>
        <taxon>Tracheophyta</taxon>
        <taxon>Spermatophyta</taxon>
        <taxon>Magnoliopsida</taxon>
        <taxon>eudicotyledons</taxon>
        <taxon>Gunneridae</taxon>
        <taxon>Pentapetalae</taxon>
        <taxon>asterids</taxon>
        <taxon>lamiids</taxon>
        <taxon>Solanales</taxon>
        <taxon>Solanaceae</taxon>
        <taxon>Solanoideae</taxon>
        <taxon>Solaneae</taxon>
        <taxon>Solanum</taxon>
    </lineage>
</organism>
<protein>
    <submittedName>
        <fullName evidence="2">Uncharacterized protein</fullName>
    </submittedName>
</protein>
<keyword evidence="3" id="KW-1185">Reference proteome</keyword>
<dbReference type="Proteomes" id="UP000826656">
    <property type="component" value="Unassembled WGS sequence"/>
</dbReference>
<feature type="region of interest" description="Disordered" evidence="1">
    <location>
        <begin position="60"/>
        <end position="104"/>
    </location>
</feature>
<sequence length="104" mass="11577">MNNNKQHGITSDKESCQHGVSAKEWVTKTFGKSQEVDPKVLVGGLLAEHIYQNTSQWHDNRDIKDVDGDKDERQVQSTTSVMKTTDGKINKGGQQITLTECSDT</sequence>
<name>A0ABQ7USE9_SOLTU</name>